<reference evidence="2" key="1">
    <citation type="submission" date="2023-07" db="EMBL/GenBank/DDBJ databases">
        <authorList>
            <person name="Stuckert A."/>
        </authorList>
    </citation>
    <scope>NUCLEOTIDE SEQUENCE</scope>
</reference>
<protein>
    <submittedName>
        <fullName evidence="2">Uncharacterized protein</fullName>
    </submittedName>
</protein>
<evidence type="ECO:0000313" key="2">
    <source>
        <dbReference type="EMBL" id="CAJ0921588.1"/>
    </source>
</evidence>
<accession>A0ABN9KRZ5</accession>
<gene>
    <name evidence="2" type="ORF">RIMI_LOCUS1549527</name>
</gene>
<organism evidence="2 3">
    <name type="scientific">Ranitomeya imitator</name>
    <name type="common">mimic poison frog</name>
    <dbReference type="NCBI Taxonomy" id="111125"/>
    <lineage>
        <taxon>Eukaryota</taxon>
        <taxon>Metazoa</taxon>
        <taxon>Chordata</taxon>
        <taxon>Craniata</taxon>
        <taxon>Vertebrata</taxon>
        <taxon>Euteleostomi</taxon>
        <taxon>Amphibia</taxon>
        <taxon>Batrachia</taxon>
        <taxon>Anura</taxon>
        <taxon>Neobatrachia</taxon>
        <taxon>Hyloidea</taxon>
        <taxon>Dendrobatidae</taxon>
        <taxon>Dendrobatinae</taxon>
        <taxon>Ranitomeya</taxon>
    </lineage>
</organism>
<name>A0ABN9KRZ5_9NEOB</name>
<dbReference type="EMBL" id="CAUEEQ010002036">
    <property type="protein sequence ID" value="CAJ0921588.1"/>
    <property type="molecule type" value="Genomic_DNA"/>
</dbReference>
<keyword evidence="3" id="KW-1185">Reference proteome</keyword>
<evidence type="ECO:0000313" key="3">
    <source>
        <dbReference type="Proteomes" id="UP001176940"/>
    </source>
</evidence>
<proteinExistence type="predicted"/>
<evidence type="ECO:0000256" key="1">
    <source>
        <dbReference type="SAM" id="MobiDB-lite"/>
    </source>
</evidence>
<dbReference type="Proteomes" id="UP001176940">
    <property type="component" value="Unassembled WGS sequence"/>
</dbReference>
<feature type="region of interest" description="Disordered" evidence="1">
    <location>
        <begin position="176"/>
        <end position="195"/>
    </location>
</feature>
<sequence>MQPAEAFTIISKVTTPGSFLHTPTDEIRTRDLEKYIRRLSALDLHCVTLAEYHKVQRIPRGLRVSFRPTLFQENSEYCTKFKAILNKRSMDIIVLTIDFLQKEITELTTRIATTEQQLVNTFPEDKYKDFKSKLDKTISEFRNNLQIRKKKKFMRDTDDYLHNQVYRWRRGCYQPQQGYSPSSTSSDSEYGTQLL</sequence>
<comment type="caution">
    <text evidence="2">The sequence shown here is derived from an EMBL/GenBank/DDBJ whole genome shotgun (WGS) entry which is preliminary data.</text>
</comment>